<keyword evidence="5" id="KW-1185">Reference proteome</keyword>
<dbReference type="GO" id="GO:0005536">
    <property type="term" value="F:D-glucose binding"/>
    <property type="evidence" value="ECO:0007669"/>
    <property type="project" value="InterPro"/>
</dbReference>
<evidence type="ECO:0000256" key="1">
    <source>
        <dbReference type="ARBA" id="ARBA00022679"/>
    </source>
</evidence>
<dbReference type="RefSeq" id="WP_099245112.1">
    <property type="nucleotide sequence ID" value="NZ_FXXP01000002.1"/>
</dbReference>
<dbReference type="Proteomes" id="UP000225972">
    <property type="component" value="Unassembled WGS sequence"/>
</dbReference>
<dbReference type="InterPro" id="IPR003836">
    <property type="entry name" value="Glucokinase"/>
</dbReference>
<organism evidence="4 5">
    <name type="scientific">Pelagimonas phthalicica</name>
    <dbReference type="NCBI Taxonomy" id="1037362"/>
    <lineage>
        <taxon>Bacteria</taxon>
        <taxon>Pseudomonadati</taxon>
        <taxon>Pseudomonadota</taxon>
        <taxon>Alphaproteobacteria</taxon>
        <taxon>Rhodobacterales</taxon>
        <taxon>Roseobacteraceae</taxon>
        <taxon>Pelagimonas</taxon>
    </lineage>
</organism>
<dbReference type="CDD" id="cd24008">
    <property type="entry name" value="ASKHA_NBD_GLK"/>
    <property type="match status" value="1"/>
</dbReference>
<dbReference type="OrthoDB" id="9800595at2"/>
<protein>
    <submittedName>
        <fullName evidence="4">Glucokinase</fullName>
        <ecNumber evidence="4">2.7.1.2</ecNumber>
    </submittedName>
</protein>
<sequence>MNDFTAVVADIGGTNTRVALTQGTKIRRDTIRRFRNAENTGIEPILTHYLAELQESPEAVCVDMAGPVQDGVGQLTNLDWRVETDRLGATTGAKTVAVLNDLQAMGHALAHIGDDSMQQLLPGQPSGSRRSDVRLVVNVGTGLNIAPVYHSQGLTIVPPSEAGHISLPPQTGQEMRLLDWLAERHDTPSFEEVLSGRGLERLYAFMCREDGTGTPLPAADIMAAFGEGQDRAVRTLRLFVRFTGRYCSDVALITLPFGGIYLVGGVMRHVGPHLMDLGFGEAFADKGRFSDYMAQFPVQLMTDDYAPLAGCAGHLAEQMGLVH</sequence>
<dbReference type="InterPro" id="IPR043129">
    <property type="entry name" value="ATPase_NBD"/>
</dbReference>
<dbReference type="EC" id="2.7.1.2" evidence="4"/>
<evidence type="ECO:0000256" key="3">
    <source>
        <dbReference type="RuleBase" id="RU004046"/>
    </source>
</evidence>
<dbReference type="GO" id="GO:0004340">
    <property type="term" value="F:glucokinase activity"/>
    <property type="evidence" value="ECO:0007669"/>
    <property type="project" value="UniProtKB-EC"/>
</dbReference>
<dbReference type="AlphaFoldDB" id="A0A238JCE2"/>
<gene>
    <name evidence="4" type="primary">glk</name>
    <name evidence="4" type="ORF">TRP8649_02155</name>
</gene>
<evidence type="ECO:0000313" key="5">
    <source>
        <dbReference type="Proteomes" id="UP000225972"/>
    </source>
</evidence>
<reference evidence="5" key="1">
    <citation type="submission" date="2017-05" db="EMBL/GenBank/DDBJ databases">
        <authorList>
            <person name="Rodrigo-Torres L."/>
            <person name="Arahal R. D."/>
            <person name="Lucena T."/>
        </authorList>
    </citation>
    <scope>NUCLEOTIDE SEQUENCE [LARGE SCALE GENOMIC DNA]</scope>
    <source>
        <strain evidence="5">CECT 8649</strain>
    </source>
</reference>
<accession>A0A238JCE2</accession>
<dbReference type="Pfam" id="PF02685">
    <property type="entry name" value="Glucokinase"/>
    <property type="match status" value="1"/>
</dbReference>
<keyword evidence="2 4" id="KW-0418">Kinase</keyword>
<dbReference type="SUPFAM" id="SSF53067">
    <property type="entry name" value="Actin-like ATPase domain"/>
    <property type="match status" value="1"/>
</dbReference>
<dbReference type="Gene3D" id="3.40.367.20">
    <property type="match status" value="1"/>
</dbReference>
<dbReference type="PANTHER" id="PTHR47690:SF1">
    <property type="entry name" value="GLUCOKINASE"/>
    <property type="match status" value="1"/>
</dbReference>
<comment type="similarity">
    <text evidence="3">Belongs to the bacterial glucokinase family.</text>
</comment>
<dbReference type="InterPro" id="IPR050201">
    <property type="entry name" value="Bacterial_glucokinase"/>
</dbReference>
<dbReference type="EMBL" id="FXXP01000002">
    <property type="protein sequence ID" value="SMX28043.1"/>
    <property type="molecule type" value="Genomic_DNA"/>
</dbReference>
<proteinExistence type="inferred from homology"/>
<dbReference type="GO" id="GO:0005524">
    <property type="term" value="F:ATP binding"/>
    <property type="evidence" value="ECO:0007669"/>
    <property type="project" value="InterPro"/>
</dbReference>
<dbReference type="PANTHER" id="PTHR47690">
    <property type="entry name" value="GLUCOKINASE"/>
    <property type="match status" value="1"/>
</dbReference>
<dbReference type="GO" id="GO:0006096">
    <property type="term" value="P:glycolytic process"/>
    <property type="evidence" value="ECO:0007669"/>
    <property type="project" value="InterPro"/>
</dbReference>
<dbReference type="Gene3D" id="3.30.420.40">
    <property type="match status" value="1"/>
</dbReference>
<evidence type="ECO:0000313" key="4">
    <source>
        <dbReference type="EMBL" id="SMX28043.1"/>
    </source>
</evidence>
<evidence type="ECO:0000256" key="2">
    <source>
        <dbReference type="ARBA" id="ARBA00022777"/>
    </source>
</evidence>
<keyword evidence="1 4" id="KW-0808">Transferase</keyword>
<name>A0A238JCE2_9RHOB</name>
<dbReference type="GO" id="GO:0005829">
    <property type="term" value="C:cytosol"/>
    <property type="evidence" value="ECO:0007669"/>
    <property type="project" value="TreeGrafter"/>
</dbReference>